<proteinExistence type="predicted"/>
<organism evidence="2 3">
    <name type="scientific">Candidatus Desulfovibrio intestinavium</name>
    <dbReference type="NCBI Taxonomy" id="2838534"/>
    <lineage>
        <taxon>Bacteria</taxon>
        <taxon>Pseudomonadati</taxon>
        <taxon>Thermodesulfobacteriota</taxon>
        <taxon>Desulfovibrionia</taxon>
        <taxon>Desulfovibrionales</taxon>
        <taxon>Desulfovibrionaceae</taxon>
        <taxon>Desulfovibrio</taxon>
    </lineage>
</organism>
<dbReference type="SUPFAM" id="SSF53756">
    <property type="entry name" value="UDP-Glycosyltransferase/glycogen phosphorylase"/>
    <property type="match status" value="1"/>
</dbReference>
<gene>
    <name evidence="2" type="ORF">H9784_00830</name>
</gene>
<dbReference type="Gene3D" id="3.40.50.2000">
    <property type="entry name" value="Glycogen Phosphorylase B"/>
    <property type="match status" value="1"/>
</dbReference>
<dbReference type="InterPro" id="IPR022623">
    <property type="entry name" value="Glyco_trans_4"/>
</dbReference>
<dbReference type="Proteomes" id="UP000823821">
    <property type="component" value="Unassembled WGS sequence"/>
</dbReference>
<evidence type="ECO:0000313" key="3">
    <source>
        <dbReference type="Proteomes" id="UP000823821"/>
    </source>
</evidence>
<reference evidence="2" key="1">
    <citation type="journal article" date="2021" name="PeerJ">
        <title>Extensive microbial diversity within the chicken gut microbiome revealed by metagenomics and culture.</title>
        <authorList>
            <person name="Gilroy R."/>
            <person name="Ravi A."/>
            <person name="Getino M."/>
            <person name="Pursley I."/>
            <person name="Horton D.L."/>
            <person name="Alikhan N.F."/>
            <person name="Baker D."/>
            <person name="Gharbi K."/>
            <person name="Hall N."/>
            <person name="Watson M."/>
            <person name="Adriaenssens E.M."/>
            <person name="Foster-Nyarko E."/>
            <person name="Jarju S."/>
            <person name="Secka A."/>
            <person name="Antonio M."/>
            <person name="Oren A."/>
            <person name="Chaudhuri R.R."/>
            <person name="La Ragione R."/>
            <person name="Hildebrand F."/>
            <person name="Pallen M.J."/>
        </authorList>
    </citation>
    <scope>NUCLEOTIDE SEQUENCE</scope>
    <source>
        <strain evidence="2">5032</strain>
    </source>
</reference>
<evidence type="ECO:0000313" key="2">
    <source>
        <dbReference type="EMBL" id="HJA78105.1"/>
    </source>
</evidence>
<dbReference type="Pfam" id="PF12000">
    <property type="entry name" value="Glyco_trans_4_3"/>
    <property type="match status" value="1"/>
</dbReference>
<evidence type="ECO:0000259" key="1">
    <source>
        <dbReference type="Pfam" id="PF12000"/>
    </source>
</evidence>
<dbReference type="AlphaFoldDB" id="A0A9D2KQS3"/>
<accession>A0A9D2KQS3</accession>
<reference evidence="2" key="2">
    <citation type="submission" date="2021-04" db="EMBL/GenBank/DDBJ databases">
        <authorList>
            <person name="Gilroy R."/>
        </authorList>
    </citation>
    <scope>NUCLEOTIDE SEQUENCE</scope>
    <source>
        <strain evidence="2">5032</strain>
    </source>
</reference>
<protein>
    <recommendedName>
        <fullName evidence="1">Glycosyl transferase family 4 domain-containing protein</fullName>
    </recommendedName>
</protein>
<feature type="domain" description="Glycosyl transferase family 4" evidence="1">
    <location>
        <begin position="26"/>
        <end position="124"/>
    </location>
</feature>
<dbReference type="EMBL" id="DWZD01000007">
    <property type="protein sequence ID" value="HJA78105.1"/>
    <property type="molecule type" value="Genomic_DNA"/>
</dbReference>
<sequence length="392" mass="41645">MRILFVNHVFPGIFGPLAAALAAEPGNEVLFASIYSKRDFTLPGVRHMVLPPVRGDRGSRSGKNAHTDAGMALNVALNVGRQSLRAFLRLRESGFVPDMVLAFSGEAAALYWEEAFPEAFRVSWNDGESALPGHAARGSGLTRHLLQCRQALGSDLAVSLTAGLRSLFDLRLKGGADLPFAVDTSLFSPGAVSARELPGPERTPDEVVIYGVGGHSLADDALPGRMAALLDARPHCHLFLLCGSPALAEAWAEIRADMPQRERLHLPGGLSLAAYRTLLRAARLLVIPHAGDISPALMLETMSCGTPVLLPGDLPASSLLQAGRDILLAEGPCPEPALLANAPLLEAAGRHARQAVLNSFDRSVVIGRQVRFLQEAWAAWRDGAACVGGHEA</sequence>
<name>A0A9D2KQS3_9BACT</name>
<comment type="caution">
    <text evidence="2">The sequence shown here is derived from an EMBL/GenBank/DDBJ whole genome shotgun (WGS) entry which is preliminary data.</text>
</comment>